<feature type="compositionally biased region" description="Low complexity" evidence="1">
    <location>
        <begin position="102"/>
        <end position="112"/>
    </location>
</feature>
<evidence type="ECO:0000313" key="4">
    <source>
        <dbReference type="Proteomes" id="UP000321638"/>
    </source>
</evidence>
<dbReference type="PROSITE" id="PS51257">
    <property type="entry name" value="PROKAR_LIPOPROTEIN"/>
    <property type="match status" value="1"/>
</dbReference>
<evidence type="ECO:0000256" key="2">
    <source>
        <dbReference type="SAM" id="SignalP"/>
    </source>
</evidence>
<organism evidence="3 4">
    <name type="scientific">Vineibacter terrae</name>
    <dbReference type="NCBI Taxonomy" id="2586908"/>
    <lineage>
        <taxon>Bacteria</taxon>
        <taxon>Pseudomonadati</taxon>
        <taxon>Pseudomonadota</taxon>
        <taxon>Alphaproteobacteria</taxon>
        <taxon>Hyphomicrobiales</taxon>
        <taxon>Vineibacter</taxon>
    </lineage>
</organism>
<feature type="region of interest" description="Disordered" evidence="1">
    <location>
        <begin position="20"/>
        <end position="130"/>
    </location>
</feature>
<dbReference type="EMBL" id="VDUZ01000041">
    <property type="protein sequence ID" value="TXL71631.1"/>
    <property type="molecule type" value="Genomic_DNA"/>
</dbReference>
<protein>
    <submittedName>
        <fullName evidence="3">Uncharacterized protein</fullName>
    </submittedName>
</protein>
<feature type="signal peptide" evidence="2">
    <location>
        <begin position="1"/>
        <end position="20"/>
    </location>
</feature>
<evidence type="ECO:0000313" key="3">
    <source>
        <dbReference type="EMBL" id="TXL71631.1"/>
    </source>
</evidence>
<comment type="caution">
    <text evidence="3">The sequence shown here is derived from an EMBL/GenBank/DDBJ whole genome shotgun (WGS) entry which is preliminary data.</text>
</comment>
<proteinExistence type="predicted"/>
<feature type="chain" id="PRO_5023018661" evidence="2">
    <location>
        <begin position="21"/>
        <end position="130"/>
    </location>
</feature>
<reference evidence="3 4" key="1">
    <citation type="submission" date="2019-06" db="EMBL/GenBank/DDBJ databases">
        <title>New taxonomy in bacterial strain CC-CFT640, isolated from vineyard.</title>
        <authorList>
            <person name="Lin S.-Y."/>
            <person name="Tsai C.-F."/>
            <person name="Young C.-C."/>
        </authorList>
    </citation>
    <scope>NUCLEOTIDE SEQUENCE [LARGE SCALE GENOMIC DNA]</scope>
    <source>
        <strain evidence="3 4">CC-CFT640</strain>
    </source>
</reference>
<accession>A0A5C8PD02</accession>
<sequence length="130" mass="13398">MIRSRFVIALPLALSVAGLAACNDSPPPPPQRVEPAPAGDGQSYPNLGTVPERPQTTTAADRAALAGQLSSDRARARYGDDAQPIDETRGSVIGSQARRRPPQAQEPAGGAPDAPPPRTPAGGEPPPNPR</sequence>
<name>A0A5C8PD02_9HYPH</name>
<dbReference type="OrthoDB" id="7259144at2"/>
<feature type="compositionally biased region" description="Pro residues" evidence="1">
    <location>
        <begin position="113"/>
        <end position="130"/>
    </location>
</feature>
<gene>
    <name evidence="3" type="ORF">FHP25_29275</name>
</gene>
<keyword evidence="4" id="KW-1185">Reference proteome</keyword>
<dbReference type="Proteomes" id="UP000321638">
    <property type="component" value="Unassembled WGS sequence"/>
</dbReference>
<evidence type="ECO:0000256" key="1">
    <source>
        <dbReference type="SAM" id="MobiDB-lite"/>
    </source>
</evidence>
<keyword evidence="2" id="KW-0732">Signal</keyword>
<dbReference type="AlphaFoldDB" id="A0A5C8PD02"/>
<dbReference type="RefSeq" id="WP_147850543.1">
    <property type="nucleotide sequence ID" value="NZ_VDUZ01000041.1"/>
</dbReference>